<reference evidence="9 10" key="1">
    <citation type="submission" date="2014-07" db="EMBL/GenBank/DDBJ databases">
        <title>Methanogenic archaea and the global carbon cycle.</title>
        <authorList>
            <person name="Henriksen J.R."/>
            <person name="Luke J."/>
            <person name="Reinhart S."/>
            <person name="Benedict M.N."/>
            <person name="Youngblut N.D."/>
            <person name="Metcalf M.E."/>
            <person name="Whitaker R.J."/>
            <person name="Metcalf W.W."/>
        </authorList>
    </citation>
    <scope>NUCLEOTIDE SEQUENCE [LARGE SCALE GENOMIC DNA]</scope>
    <source>
        <strain evidence="9 10">WWM610</strain>
    </source>
</reference>
<dbReference type="SMART" id="SM00382">
    <property type="entry name" value="AAA"/>
    <property type="match status" value="1"/>
</dbReference>
<dbReference type="InterPro" id="IPR027417">
    <property type="entry name" value="P-loop_NTPase"/>
</dbReference>
<dbReference type="PROSITE" id="PS50893">
    <property type="entry name" value="ABC_TRANSPORTER_2"/>
    <property type="match status" value="1"/>
</dbReference>
<accession>A0A0E3LFX9</accession>
<sequence length="217" mass="24597">MQDEIIRYESAGISFGRKKVLSDFFLCIPRGKKVLMKGKSGTGKSTLIKILMGFEKLSEGSVYYRGKPLSPQVAWQVRKEVAYVSQDTDLGEGPVKALLEEVNSYRPNREKMKPEKLHMFMNELELEKDILDKNFENLSGGEKQRIGILIALLLERDIFLLDEATSALDSGLKKKVADSFLKQAGWTLFIVSHDREWESKEVEIVEIGKNGTDHINS</sequence>
<dbReference type="RefSeq" id="WP_048037216.1">
    <property type="nucleotide sequence ID" value="NZ_CP009509.1"/>
</dbReference>
<evidence type="ECO:0000256" key="6">
    <source>
        <dbReference type="ARBA" id="ARBA00022967"/>
    </source>
</evidence>
<evidence type="ECO:0000256" key="2">
    <source>
        <dbReference type="ARBA" id="ARBA00022448"/>
    </source>
</evidence>
<protein>
    <submittedName>
        <fullName evidence="9">YbbL ABC transporter ATP-binding protein</fullName>
    </submittedName>
</protein>
<dbReference type="EMBL" id="CP009509">
    <property type="protein sequence ID" value="AKB41551.1"/>
    <property type="molecule type" value="Genomic_DNA"/>
</dbReference>
<dbReference type="HOGENOM" id="CLU_000604_1_22_2"/>
<dbReference type="Gene3D" id="3.40.50.300">
    <property type="entry name" value="P-loop containing nucleotide triphosphate hydrolases"/>
    <property type="match status" value="1"/>
</dbReference>
<dbReference type="PROSITE" id="PS00211">
    <property type="entry name" value="ABC_TRANSPORTER_1"/>
    <property type="match status" value="1"/>
</dbReference>
<dbReference type="Proteomes" id="UP000033058">
    <property type="component" value="Chromosome"/>
</dbReference>
<dbReference type="PATRIC" id="fig|1434117.4.peg.3255"/>
<evidence type="ECO:0000256" key="5">
    <source>
        <dbReference type="ARBA" id="ARBA00022840"/>
    </source>
</evidence>
<dbReference type="GO" id="GO:0016887">
    <property type="term" value="F:ATP hydrolysis activity"/>
    <property type="evidence" value="ECO:0007669"/>
    <property type="project" value="InterPro"/>
</dbReference>
<evidence type="ECO:0000313" key="9">
    <source>
        <dbReference type="EMBL" id="AKB41551.1"/>
    </source>
</evidence>
<dbReference type="Pfam" id="PF00005">
    <property type="entry name" value="ABC_tran"/>
    <property type="match status" value="1"/>
</dbReference>
<dbReference type="InterPro" id="IPR003593">
    <property type="entry name" value="AAA+_ATPase"/>
</dbReference>
<keyword evidence="3" id="KW-1003">Cell membrane</keyword>
<keyword evidence="6" id="KW-1278">Translocase</keyword>
<dbReference type="SUPFAM" id="SSF52540">
    <property type="entry name" value="P-loop containing nucleoside triphosphate hydrolases"/>
    <property type="match status" value="1"/>
</dbReference>
<dbReference type="PANTHER" id="PTHR43553">
    <property type="entry name" value="HEAVY METAL TRANSPORTER"/>
    <property type="match status" value="1"/>
</dbReference>
<evidence type="ECO:0000313" key="10">
    <source>
        <dbReference type="Proteomes" id="UP000033058"/>
    </source>
</evidence>
<evidence type="ECO:0000256" key="1">
    <source>
        <dbReference type="ARBA" id="ARBA00004202"/>
    </source>
</evidence>
<keyword evidence="4" id="KW-0547">Nucleotide-binding</keyword>
<dbReference type="InterPro" id="IPR017871">
    <property type="entry name" value="ABC_transporter-like_CS"/>
</dbReference>
<dbReference type="GO" id="GO:0005524">
    <property type="term" value="F:ATP binding"/>
    <property type="evidence" value="ECO:0007669"/>
    <property type="project" value="UniProtKB-KW"/>
</dbReference>
<dbReference type="InterPro" id="IPR050095">
    <property type="entry name" value="ECF_ABC_transporter_ATP-bd"/>
</dbReference>
<dbReference type="GO" id="GO:0043190">
    <property type="term" value="C:ATP-binding cassette (ABC) transporter complex"/>
    <property type="evidence" value="ECO:0007669"/>
    <property type="project" value="TreeGrafter"/>
</dbReference>
<gene>
    <name evidence="9" type="ORF">MSMAW_2560</name>
</gene>
<dbReference type="InterPro" id="IPR003439">
    <property type="entry name" value="ABC_transporter-like_ATP-bd"/>
</dbReference>
<comment type="subcellular location">
    <subcellularLocation>
        <location evidence="1">Cell membrane</location>
        <topology evidence="1">Peripheral membrane protein</topology>
    </subcellularLocation>
</comment>
<keyword evidence="2" id="KW-0813">Transport</keyword>
<name>A0A0E3LFX9_METMZ</name>
<organism evidence="9 10">
    <name type="scientific">Methanosarcina mazei WWM610</name>
    <dbReference type="NCBI Taxonomy" id="1434117"/>
    <lineage>
        <taxon>Archaea</taxon>
        <taxon>Methanobacteriati</taxon>
        <taxon>Methanobacteriota</taxon>
        <taxon>Stenosarchaea group</taxon>
        <taxon>Methanomicrobia</taxon>
        <taxon>Methanosarcinales</taxon>
        <taxon>Methanosarcinaceae</taxon>
        <taxon>Methanosarcina</taxon>
    </lineage>
</organism>
<dbReference type="GO" id="GO:0042626">
    <property type="term" value="F:ATPase-coupled transmembrane transporter activity"/>
    <property type="evidence" value="ECO:0007669"/>
    <property type="project" value="TreeGrafter"/>
</dbReference>
<keyword evidence="7" id="KW-0472">Membrane</keyword>
<evidence type="ECO:0000259" key="8">
    <source>
        <dbReference type="PROSITE" id="PS50893"/>
    </source>
</evidence>
<evidence type="ECO:0000256" key="3">
    <source>
        <dbReference type="ARBA" id="ARBA00022475"/>
    </source>
</evidence>
<evidence type="ECO:0000256" key="7">
    <source>
        <dbReference type="ARBA" id="ARBA00023136"/>
    </source>
</evidence>
<keyword evidence="5 9" id="KW-0067">ATP-binding</keyword>
<feature type="domain" description="ABC transporter" evidence="8">
    <location>
        <begin position="6"/>
        <end position="217"/>
    </location>
</feature>
<dbReference type="PANTHER" id="PTHR43553:SF27">
    <property type="entry name" value="ENERGY-COUPLING FACTOR TRANSPORTER ATP-BINDING PROTEIN ECFA2"/>
    <property type="match status" value="1"/>
</dbReference>
<dbReference type="GeneID" id="24852321"/>
<evidence type="ECO:0000256" key="4">
    <source>
        <dbReference type="ARBA" id="ARBA00022741"/>
    </source>
</evidence>
<dbReference type="AlphaFoldDB" id="A0A0E3LFX9"/>
<proteinExistence type="predicted"/>